<evidence type="ECO:0000256" key="7">
    <source>
        <dbReference type="ARBA" id="ARBA00022833"/>
    </source>
</evidence>
<dbReference type="FunFam" id="3.30.160.60:FF:000965">
    <property type="entry name" value="Neurotrophin receptor-interacting factor homolog"/>
    <property type="match status" value="1"/>
</dbReference>
<keyword evidence="11" id="KW-0539">Nucleus</keyword>
<feature type="compositionally biased region" description="Low complexity" evidence="14">
    <location>
        <begin position="122"/>
        <end position="135"/>
    </location>
</feature>
<keyword evidence="7" id="KW-0862">Zinc</keyword>
<feature type="domain" description="C2H2-type" evidence="15">
    <location>
        <begin position="416"/>
        <end position="443"/>
    </location>
</feature>
<feature type="domain" description="C2H2-type" evidence="15">
    <location>
        <begin position="470"/>
        <end position="497"/>
    </location>
</feature>
<dbReference type="GO" id="GO:0005694">
    <property type="term" value="C:chromosome"/>
    <property type="evidence" value="ECO:0007669"/>
    <property type="project" value="UniProtKB-ARBA"/>
</dbReference>
<dbReference type="InterPro" id="IPR013087">
    <property type="entry name" value="Znf_C2H2_type"/>
</dbReference>
<keyword evidence="8" id="KW-0805">Transcription regulation</keyword>
<dbReference type="AlphaFoldDB" id="A0A3Q2PQG5"/>
<proteinExistence type="inferred from homology"/>
<keyword evidence="17" id="KW-1185">Reference proteome</keyword>
<dbReference type="GeneTree" id="ENSGT00950000183052"/>
<evidence type="ECO:0000256" key="9">
    <source>
        <dbReference type="ARBA" id="ARBA00023125"/>
    </source>
</evidence>
<reference evidence="16" key="2">
    <citation type="submission" date="2025-09" db="UniProtKB">
        <authorList>
            <consortium name="Ensembl"/>
        </authorList>
    </citation>
    <scope>IDENTIFICATION</scope>
</reference>
<keyword evidence="5" id="KW-0677">Repeat</keyword>
<evidence type="ECO:0000256" key="10">
    <source>
        <dbReference type="ARBA" id="ARBA00023163"/>
    </source>
</evidence>
<evidence type="ECO:0000256" key="2">
    <source>
        <dbReference type="ARBA" id="ARBA00004123"/>
    </source>
</evidence>
<dbReference type="Pfam" id="PF00096">
    <property type="entry name" value="zf-C2H2"/>
    <property type="match status" value="9"/>
</dbReference>
<dbReference type="PROSITE" id="PS00028">
    <property type="entry name" value="ZINC_FINGER_C2H2_1"/>
    <property type="match status" value="14"/>
</dbReference>
<dbReference type="Gene3D" id="3.30.160.60">
    <property type="entry name" value="Classic Zinc Finger"/>
    <property type="match status" value="15"/>
</dbReference>
<feature type="region of interest" description="Disordered" evidence="14">
    <location>
        <begin position="109"/>
        <end position="163"/>
    </location>
</feature>
<feature type="domain" description="C2H2-type" evidence="15">
    <location>
        <begin position="663"/>
        <end position="690"/>
    </location>
</feature>
<feature type="domain" description="C2H2-type" evidence="15">
    <location>
        <begin position="607"/>
        <end position="634"/>
    </location>
</feature>
<comment type="function">
    <text evidence="1">May be involved in transcriptional regulation.</text>
</comment>
<evidence type="ECO:0000256" key="5">
    <source>
        <dbReference type="ARBA" id="ARBA00022737"/>
    </source>
</evidence>
<dbReference type="FunFam" id="3.30.160.60:FF:002343">
    <property type="entry name" value="Zinc finger protein 33A"/>
    <property type="match status" value="1"/>
</dbReference>
<feature type="region of interest" description="Disordered" evidence="14">
    <location>
        <begin position="430"/>
        <end position="466"/>
    </location>
</feature>
<keyword evidence="4" id="KW-0479">Metal-binding</keyword>
<evidence type="ECO:0000259" key="15">
    <source>
        <dbReference type="PROSITE" id="PS50157"/>
    </source>
</evidence>
<dbReference type="PANTHER" id="PTHR23226">
    <property type="entry name" value="ZINC FINGER AND SCAN DOMAIN-CONTAINING"/>
    <property type="match status" value="1"/>
</dbReference>
<dbReference type="FunFam" id="3.30.160.60:FF:000097">
    <property type="entry name" value="Zinc finger protein"/>
    <property type="match status" value="1"/>
</dbReference>
<feature type="domain" description="C2H2-type" evidence="15">
    <location>
        <begin position="548"/>
        <end position="575"/>
    </location>
</feature>
<dbReference type="InterPro" id="IPR036236">
    <property type="entry name" value="Znf_C2H2_sf"/>
</dbReference>
<evidence type="ECO:0000256" key="13">
    <source>
        <dbReference type="SAM" id="Coils"/>
    </source>
</evidence>
<dbReference type="PROSITE" id="PS50157">
    <property type="entry name" value="ZINC_FINGER_C2H2_2"/>
    <property type="match status" value="13"/>
</dbReference>
<evidence type="ECO:0000256" key="4">
    <source>
        <dbReference type="ARBA" id="ARBA00022723"/>
    </source>
</evidence>
<comment type="similarity">
    <text evidence="3">Belongs to the krueppel C2H2-type zinc-finger protein family.</text>
</comment>
<dbReference type="STRING" id="8078.ENSFHEP00000015229"/>
<sequence length="764" mass="84478">MSPTLSPHSCGLRPLADSVSELLSTVGEEVLGALEIRGRSSRGLGRLVQLLRPLLTDGMAAAAQRIVALLQREVEVYRRQLERQGRLLEAVLSPVVRLRRTVSIGSSAIQTTPNKEGLPLPSAQASSASSDISASDGDEERIDIENSDKTGRDGADEAGQAAFSDKPASNRCVICGKTFRHKGNLVRHVETHGPENLCGVCGKRLHASEDLSDHLGSHRESAGTGRTCRVCGKPFQNMETHLRSHTGVKPYSCDVCSKSFPRAAALKRHKEIHSRRKPSTCQICGTAFAEKQLLLEHLKTHEDRSEGDGLREDEDPETVKEKVNTEATLGGPHSSLRCRVCGDYFHSRGFLTKHAETHSSASRCVCGVCGEQLDSSDSLQTHLQSHRETGGMCGICGKRFQNMETHMRIHTGLKPYRCPVCGKRFPRPGALRRHRKIHSAKSPRDHGREDGESQENAVGQNAKMSAHPSSCCKVCGETFQSKGNLRKHVKSHSSESVCGVCGEGLLPSETLADHLQGHREKGKVCHICGNTFQNIETHMRSHTGIKPYPCPICGKSFPRPGALRRHKRIHSGERPYICEFCGKTFTESSSLTAHIRNHNADRPVSRVSCETCGKSLASVQVLEVHRRIHTGEKPFPCRICGKAFRQLGGLNSHMLTHTGEKPFSCSLCSKSFSTKGYLEIHIRFHKKERAFGCHLCWKAFVTKNDLKKHLLTHTGEKPYGCQVCGKSYQEKRSRDVHMKVHQLVQDSREPIRKQEGLQPGFIQL</sequence>
<keyword evidence="6 12" id="KW-0863">Zinc-finger</keyword>
<feature type="compositionally biased region" description="Polar residues" evidence="14">
    <location>
        <begin position="454"/>
        <end position="463"/>
    </location>
</feature>
<dbReference type="PANTHER" id="PTHR23226:SF240">
    <property type="entry name" value="GASTRULA ZINC FINGER PROTEIN XLCGF26.1-LIKE-RELATED"/>
    <property type="match status" value="1"/>
</dbReference>
<dbReference type="GO" id="GO:0000981">
    <property type="term" value="F:DNA-binding transcription factor activity, RNA polymerase II-specific"/>
    <property type="evidence" value="ECO:0007669"/>
    <property type="project" value="TreeGrafter"/>
</dbReference>
<feature type="coiled-coil region" evidence="13">
    <location>
        <begin position="60"/>
        <end position="87"/>
    </location>
</feature>
<keyword evidence="13" id="KW-0175">Coiled coil</keyword>
<feature type="domain" description="C2H2-type" evidence="15">
    <location>
        <begin position="635"/>
        <end position="662"/>
    </location>
</feature>
<dbReference type="FunFam" id="3.30.160.60:FF:001016">
    <property type="entry name" value="zinc finger protein 850-like"/>
    <property type="match status" value="1"/>
</dbReference>
<feature type="domain" description="C2H2-type" evidence="15">
    <location>
        <begin position="170"/>
        <end position="197"/>
    </location>
</feature>
<dbReference type="GO" id="GO:0000978">
    <property type="term" value="F:RNA polymerase II cis-regulatory region sequence-specific DNA binding"/>
    <property type="evidence" value="ECO:0007669"/>
    <property type="project" value="TreeGrafter"/>
</dbReference>
<dbReference type="Pfam" id="PF13894">
    <property type="entry name" value="zf-C2H2_4"/>
    <property type="match status" value="1"/>
</dbReference>
<dbReference type="FunFam" id="3.30.160.60:FF:000733">
    <property type="entry name" value="Zinc finger protein 236 variant"/>
    <property type="match status" value="1"/>
</dbReference>
<dbReference type="FunFam" id="3.30.160.60:FF:000325">
    <property type="entry name" value="ZFP90 zinc finger protein"/>
    <property type="match status" value="1"/>
</dbReference>
<keyword evidence="9" id="KW-0238">DNA-binding</keyword>
<evidence type="ECO:0000256" key="8">
    <source>
        <dbReference type="ARBA" id="ARBA00023015"/>
    </source>
</evidence>
<evidence type="ECO:0000256" key="14">
    <source>
        <dbReference type="SAM" id="MobiDB-lite"/>
    </source>
</evidence>
<dbReference type="GO" id="GO:0008270">
    <property type="term" value="F:zinc ion binding"/>
    <property type="evidence" value="ECO:0007669"/>
    <property type="project" value="UniProtKB-KW"/>
</dbReference>
<evidence type="ECO:0000313" key="16">
    <source>
        <dbReference type="Ensembl" id="ENSFHEP00000015229.1"/>
    </source>
</evidence>
<feature type="domain" description="C2H2-type" evidence="15">
    <location>
        <begin position="336"/>
        <end position="363"/>
    </location>
</feature>
<evidence type="ECO:0000256" key="11">
    <source>
        <dbReference type="ARBA" id="ARBA00023242"/>
    </source>
</evidence>
<accession>A0A3Q2PQG5</accession>
<evidence type="ECO:0000256" key="1">
    <source>
        <dbReference type="ARBA" id="ARBA00003767"/>
    </source>
</evidence>
<keyword evidence="10" id="KW-0804">Transcription</keyword>
<feature type="domain" description="C2H2-type" evidence="15">
    <location>
        <begin position="576"/>
        <end position="603"/>
    </location>
</feature>
<dbReference type="GO" id="GO:0005634">
    <property type="term" value="C:nucleus"/>
    <property type="evidence" value="ECO:0007669"/>
    <property type="project" value="UniProtKB-SubCell"/>
</dbReference>
<dbReference type="GO" id="GO:0045893">
    <property type="term" value="P:positive regulation of DNA-templated transcription"/>
    <property type="evidence" value="ECO:0007669"/>
    <property type="project" value="UniProtKB-ARBA"/>
</dbReference>
<reference evidence="16" key="1">
    <citation type="submission" date="2025-08" db="UniProtKB">
        <authorList>
            <consortium name="Ensembl"/>
        </authorList>
    </citation>
    <scope>IDENTIFICATION</scope>
</reference>
<name>A0A3Q2PQG5_FUNHE</name>
<evidence type="ECO:0000256" key="6">
    <source>
        <dbReference type="ARBA" id="ARBA00022771"/>
    </source>
</evidence>
<feature type="domain" description="C2H2-type" evidence="15">
    <location>
        <begin position="251"/>
        <end position="278"/>
    </location>
</feature>
<dbReference type="FunFam" id="3.30.160.60:FF:001732">
    <property type="entry name" value="Zgc:162936"/>
    <property type="match status" value="1"/>
</dbReference>
<feature type="domain" description="C2H2-type" evidence="15">
    <location>
        <begin position="691"/>
        <end position="718"/>
    </location>
</feature>
<feature type="domain" description="C2H2-type" evidence="15">
    <location>
        <begin position="279"/>
        <end position="306"/>
    </location>
</feature>
<dbReference type="SMART" id="SM00355">
    <property type="entry name" value="ZnF_C2H2"/>
    <property type="match status" value="19"/>
</dbReference>
<feature type="compositionally biased region" description="Basic and acidic residues" evidence="14">
    <location>
        <begin position="143"/>
        <end position="155"/>
    </location>
</feature>
<dbReference type="FunFam" id="3.30.160.60:FF:002737">
    <property type="entry name" value="AGAP008430-PA"/>
    <property type="match status" value="1"/>
</dbReference>
<evidence type="ECO:0000256" key="12">
    <source>
        <dbReference type="PROSITE-ProRule" id="PRU00042"/>
    </source>
</evidence>
<evidence type="ECO:0000256" key="3">
    <source>
        <dbReference type="ARBA" id="ARBA00006991"/>
    </source>
</evidence>
<dbReference type="Ensembl" id="ENSFHET00000023289.1">
    <property type="protein sequence ID" value="ENSFHEP00000015229.1"/>
    <property type="gene ID" value="ENSFHEG00000016836.1"/>
</dbReference>
<feature type="compositionally biased region" description="Basic and acidic residues" evidence="14">
    <location>
        <begin position="442"/>
        <end position="451"/>
    </location>
</feature>
<comment type="subcellular location">
    <subcellularLocation>
        <location evidence="2">Nucleus</location>
    </subcellularLocation>
</comment>
<protein>
    <submittedName>
        <fullName evidence="16">Zinc finger protein 345-like</fullName>
    </submittedName>
</protein>
<organism evidence="16 17">
    <name type="scientific">Fundulus heteroclitus</name>
    <name type="common">Killifish</name>
    <name type="synonym">Mummichog</name>
    <dbReference type="NCBI Taxonomy" id="8078"/>
    <lineage>
        <taxon>Eukaryota</taxon>
        <taxon>Metazoa</taxon>
        <taxon>Chordata</taxon>
        <taxon>Craniata</taxon>
        <taxon>Vertebrata</taxon>
        <taxon>Euteleostomi</taxon>
        <taxon>Actinopterygii</taxon>
        <taxon>Neopterygii</taxon>
        <taxon>Teleostei</taxon>
        <taxon>Neoteleostei</taxon>
        <taxon>Acanthomorphata</taxon>
        <taxon>Ovalentaria</taxon>
        <taxon>Atherinomorphae</taxon>
        <taxon>Cyprinodontiformes</taxon>
        <taxon>Fundulidae</taxon>
        <taxon>Fundulus</taxon>
    </lineage>
</organism>
<dbReference type="Proteomes" id="UP000265000">
    <property type="component" value="Unplaced"/>
</dbReference>
<feature type="domain" description="C2H2-type" evidence="15">
    <location>
        <begin position="719"/>
        <end position="741"/>
    </location>
</feature>
<dbReference type="FunFam" id="3.30.160.60:FF:000966">
    <property type="entry name" value="ZFP90 zinc finger protein"/>
    <property type="match status" value="1"/>
</dbReference>
<evidence type="ECO:0000313" key="17">
    <source>
        <dbReference type="Proteomes" id="UP000265000"/>
    </source>
</evidence>
<feature type="compositionally biased region" description="Basic residues" evidence="14">
    <location>
        <begin position="430"/>
        <end position="441"/>
    </location>
</feature>
<dbReference type="Pfam" id="PF13912">
    <property type="entry name" value="zf-C2H2_6"/>
    <property type="match status" value="2"/>
</dbReference>
<dbReference type="SUPFAM" id="SSF57667">
    <property type="entry name" value="beta-beta-alpha zinc fingers"/>
    <property type="match status" value="9"/>
</dbReference>